<reference evidence="3 4" key="1">
    <citation type="submission" date="2017-04" db="EMBL/GenBank/DDBJ databases">
        <authorList>
            <person name="Afonso C.L."/>
            <person name="Miller P.J."/>
            <person name="Scott M.A."/>
            <person name="Spackman E."/>
            <person name="Goraichik I."/>
            <person name="Dimitrov K.M."/>
            <person name="Suarez D.L."/>
            <person name="Swayne D.E."/>
        </authorList>
    </citation>
    <scope>NUCLEOTIDE SEQUENCE [LARGE SCALE GENOMIC DNA]</scope>
    <source>
        <strain evidence="3 4">LMG26642</strain>
    </source>
</reference>
<dbReference type="RefSeq" id="WP_420836105.1">
    <property type="nucleotide sequence ID" value="NZ_FOAH01000024.1"/>
</dbReference>
<organism evidence="3 4">
    <name type="scientific">Carnobacterium iners</name>
    <dbReference type="NCBI Taxonomy" id="1073423"/>
    <lineage>
        <taxon>Bacteria</taxon>
        <taxon>Bacillati</taxon>
        <taxon>Bacillota</taxon>
        <taxon>Bacilli</taxon>
        <taxon>Lactobacillales</taxon>
        <taxon>Carnobacteriaceae</taxon>
        <taxon>Carnobacterium</taxon>
    </lineage>
</organism>
<dbReference type="SUPFAM" id="SSF46785">
    <property type="entry name" value="Winged helix' DNA-binding domain"/>
    <property type="match status" value="2"/>
</dbReference>
<dbReference type="AlphaFoldDB" id="A0A1X7N927"/>
<dbReference type="GO" id="GO:0006270">
    <property type="term" value="P:DNA replication initiation"/>
    <property type="evidence" value="ECO:0007669"/>
    <property type="project" value="InterPro"/>
</dbReference>
<accession>A0A1X7N927</accession>
<dbReference type="InterPro" id="IPR036388">
    <property type="entry name" value="WH-like_DNA-bd_sf"/>
</dbReference>
<dbReference type="Proteomes" id="UP000193435">
    <property type="component" value="Unassembled WGS sequence"/>
</dbReference>
<dbReference type="STRING" id="1073423.SAMN04488700_1619"/>
<dbReference type="InterPro" id="IPR000525">
    <property type="entry name" value="Initiator_Rep_WH1"/>
</dbReference>
<sequence length="238" mass="28615">MAKIKVRYRNDLNLIPMRNFEAKEMDLFFSICAKMKDQGTAKVRFDFEQLRELSAYKPTSLDRFSDSLESVYDKMMHLSYRTETEDEIERFALFTGFKISKKEQYVEISVNPDLEHLINRLTKEFTKFELEEFTEIRSSYAKTMYRLLKQFKSTGFYKVKIEEFRTILDIPESYKMGNIDQRVLKPIKDELAPYFDDLKIIKHKARKENKIAVIEFRFKEKKSNKNFVPLHNWLEESN</sequence>
<dbReference type="EMBL" id="FXBJ01000002">
    <property type="protein sequence ID" value="SMH34037.1"/>
    <property type="molecule type" value="Genomic_DNA"/>
</dbReference>
<name>A0A1X7N927_9LACT</name>
<dbReference type="Pfam" id="PF21205">
    <property type="entry name" value="Rep3_C"/>
    <property type="match status" value="1"/>
</dbReference>
<dbReference type="Gene3D" id="1.10.10.10">
    <property type="entry name" value="Winged helix-like DNA-binding domain superfamily/Winged helix DNA-binding domain"/>
    <property type="match status" value="2"/>
</dbReference>
<evidence type="ECO:0000256" key="1">
    <source>
        <dbReference type="ARBA" id="ARBA00038283"/>
    </source>
</evidence>
<gene>
    <name evidence="3" type="ORF">SAMN04488700_1619</name>
</gene>
<evidence type="ECO:0000313" key="4">
    <source>
        <dbReference type="Proteomes" id="UP000193435"/>
    </source>
</evidence>
<dbReference type="GO" id="GO:0003887">
    <property type="term" value="F:DNA-directed DNA polymerase activity"/>
    <property type="evidence" value="ECO:0007669"/>
    <property type="project" value="InterPro"/>
</dbReference>
<evidence type="ECO:0000313" key="3">
    <source>
        <dbReference type="EMBL" id="SMH34037.1"/>
    </source>
</evidence>
<evidence type="ECO:0000259" key="2">
    <source>
        <dbReference type="Pfam" id="PF01051"/>
    </source>
</evidence>
<dbReference type="Pfam" id="PF01051">
    <property type="entry name" value="Rep3_N"/>
    <property type="match status" value="1"/>
</dbReference>
<comment type="similarity">
    <text evidence="1">Belongs to the initiator RepB protein family.</text>
</comment>
<keyword evidence="4" id="KW-1185">Reference proteome</keyword>
<feature type="domain" description="Initiator Rep protein WH1" evidence="2">
    <location>
        <begin position="5"/>
        <end position="149"/>
    </location>
</feature>
<dbReference type="InterPro" id="IPR036390">
    <property type="entry name" value="WH_DNA-bd_sf"/>
</dbReference>
<proteinExistence type="inferred from homology"/>
<protein>
    <submittedName>
        <fullName evidence="3">Initiator Replication protein</fullName>
    </submittedName>
</protein>